<dbReference type="Proteomes" id="UP000007303">
    <property type="component" value="Unassembled WGS sequence"/>
</dbReference>
<evidence type="ECO:0000313" key="2">
    <source>
        <dbReference type="Ensembl" id="ENSTNIP00000018263.1"/>
    </source>
</evidence>
<accession>H3DCM0</accession>
<dbReference type="InParanoid" id="H3DCM0"/>
<sequence length="151" mass="16648">MSQVLHSVSFLHVGTTTFRTKRSLDECFFNIYLQACGPTIPKDCPSLTMYNGVCLQLGSNNPDYNTYAFTFTDCPSQADVAFLLDGSGSVNPSDFDRMKTFVSTLMDQIGSPFGNVIATRCSKPAFCVLCCCRPVAGWCLPFGFFLHICFV</sequence>
<dbReference type="HOGENOM" id="CLU_1730877_0_0_1"/>
<evidence type="ECO:0000313" key="3">
    <source>
        <dbReference type="Proteomes" id="UP000007303"/>
    </source>
</evidence>
<dbReference type="InterPro" id="IPR002035">
    <property type="entry name" value="VWF_A"/>
</dbReference>
<dbReference type="SUPFAM" id="SSF53300">
    <property type="entry name" value="vWA-like"/>
    <property type="match status" value="1"/>
</dbReference>
<reference evidence="2" key="2">
    <citation type="submission" date="2025-08" db="UniProtKB">
        <authorList>
            <consortium name="Ensembl"/>
        </authorList>
    </citation>
    <scope>IDENTIFICATION</scope>
</reference>
<dbReference type="Ensembl" id="ENSTNIT00000018488.1">
    <property type="protein sequence ID" value="ENSTNIP00000018263.1"/>
    <property type="gene ID" value="ENSTNIG00000015206.1"/>
</dbReference>
<reference evidence="2" key="3">
    <citation type="submission" date="2025-09" db="UniProtKB">
        <authorList>
            <consortium name="Ensembl"/>
        </authorList>
    </citation>
    <scope>IDENTIFICATION</scope>
</reference>
<feature type="domain" description="VWFA" evidence="1">
    <location>
        <begin position="79"/>
        <end position="109"/>
    </location>
</feature>
<dbReference type="PROSITE" id="PS50234">
    <property type="entry name" value="VWFA"/>
    <property type="match status" value="1"/>
</dbReference>
<reference evidence="3" key="1">
    <citation type="journal article" date="2004" name="Nature">
        <title>Genome duplication in the teleost fish Tetraodon nigroviridis reveals the early vertebrate proto-karyotype.</title>
        <authorList>
            <person name="Jaillon O."/>
            <person name="Aury J.-M."/>
            <person name="Brunet F."/>
            <person name="Petit J.-L."/>
            <person name="Stange-Thomann N."/>
            <person name="Mauceli E."/>
            <person name="Bouneau L."/>
            <person name="Fischer C."/>
            <person name="Ozouf-Costaz C."/>
            <person name="Bernot A."/>
            <person name="Nicaud S."/>
            <person name="Jaffe D."/>
            <person name="Fisher S."/>
            <person name="Lutfalla G."/>
            <person name="Dossat C."/>
            <person name="Segurens B."/>
            <person name="Dasilva C."/>
            <person name="Salanoubat M."/>
            <person name="Levy M."/>
            <person name="Boudet N."/>
            <person name="Castellano S."/>
            <person name="Anthouard V."/>
            <person name="Jubin C."/>
            <person name="Castelli V."/>
            <person name="Katinka M."/>
            <person name="Vacherie B."/>
            <person name="Biemont C."/>
            <person name="Skalli Z."/>
            <person name="Cattolico L."/>
            <person name="Poulain J."/>
            <person name="De Berardinis V."/>
            <person name="Cruaud C."/>
            <person name="Duprat S."/>
            <person name="Brottier P."/>
            <person name="Coutanceau J.-P."/>
            <person name="Gouzy J."/>
            <person name="Parra G."/>
            <person name="Lardier G."/>
            <person name="Chapple C."/>
            <person name="McKernan K.J."/>
            <person name="McEwan P."/>
            <person name="Bosak S."/>
            <person name="Kellis M."/>
            <person name="Volff J.-N."/>
            <person name="Guigo R."/>
            <person name="Zody M.C."/>
            <person name="Mesirov J."/>
            <person name="Lindblad-Toh K."/>
            <person name="Birren B."/>
            <person name="Nusbaum C."/>
            <person name="Kahn D."/>
            <person name="Robinson-Rechavi M."/>
            <person name="Laudet V."/>
            <person name="Schachter V."/>
            <person name="Quetier F."/>
            <person name="Saurin W."/>
            <person name="Scarpelli C."/>
            <person name="Wincker P."/>
            <person name="Lander E.S."/>
            <person name="Weissenbach J."/>
            <person name="Roest Crollius H."/>
        </authorList>
    </citation>
    <scope>NUCLEOTIDE SEQUENCE [LARGE SCALE GENOMIC DNA]</scope>
</reference>
<dbReference type="Pfam" id="PF00092">
    <property type="entry name" value="VWA"/>
    <property type="match status" value="1"/>
</dbReference>
<dbReference type="Gene3D" id="3.40.50.410">
    <property type="entry name" value="von Willebrand factor, type A domain"/>
    <property type="match status" value="1"/>
</dbReference>
<organism evidence="2 3">
    <name type="scientific">Tetraodon nigroviridis</name>
    <name type="common">Spotted green pufferfish</name>
    <name type="synonym">Chelonodon nigroviridis</name>
    <dbReference type="NCBI Taxonomy" id="99883"/>
    <lineage>
        <taxon>Eukaryota</taxon>
        <taxon>Metazoa</taxon>
        <taxon>Chordata</taxon>
        <taxon>Craniata</taxon>
        <taxon>Vertebrata</taxon>
        <taxon>Euteleostomi</taxon>
        <taxon>Actinopterygii</taxon>
        <taxon>Neopterygii</taxon>
        <taxon>Teleostei</taxon>
        <taxon>Neoteleostei</taxon>
        <taxon>Acanthomorphata</taxon>
        <taxon>Eupercaria</taxon>
        <taxon>Tetraodontiformes</taxon>
        <taxon>Tetradontoidea</taxon>
        <taxon>Tetraodontidae</taxon>
        <taxon>Tetraodon</taxon>
    </lineage>
</organism>
<dbReference type="STRING" id="99883.ENSTNIP00000018263"/>
<dbReference type="AlphaFoldDB" id="H3DCM0"/>
<keyword evidence="3" id="KW-1185">Reference proteome</keyword>
<protein>
    <recommendedName>
        <fullName evidence="1">VWFA domain-containing protein</fullName>
    </recommendedName>
</protein>
<proteinExistence type="predicted"/>
<dbReference type="InterPro" id="IPR036465">
    <property type="entry name" value="vWFA_dom_sf"/>
</dbReference>
<name>H3DCM0_TETNG</name>
<evidence type="ECO:0000259" key="1">
    <source>
        <dbReference type="PROSITE" id="PS50234"/>
    </source>
</evidence>